<evidence type="ECO:0000313" key="2">
    <source>
        <dbReference type="EMBL" id="MDZ8161322.1"/>
    </source>
</evidence>
<feature type="transmembrane region" description="Helical" evidence="1">
    <location>
        <begin position="86"/>
        <end position="108"/>
    </location>
</feature>
<dbReference type="EMBL" id="JAWJYN010000001">
    <property type="protein sequence ID" value="MDZ8161322.1"/>
    <property type="molecule type" value="Genomic_DNA"/>
</dbReference>
<keyword evidence="3" id="KW-1185">Reference proteome</keyword>
<comment type="caution">
    <text evidence="2">The sequence shown here is derived from an EMBL/GenBank/DDBJ whole genome shotgun (WGS) entry which is preliminary data.</text>
</comment>
<dbReference type="RefSeq" id="WP_194423952.1">
    <property type="nucleotide sequence ID" value="NZ_BAAAPT010000001.1"/>
</dbReference>
<organism evidence="2 3">
    <name type="scientific">Microbacterium aquimaris</name>
    <dbReference type="NCBI Taxonomy" id="459816"/>
    <lineage>
        <taxon>Bacteria</taxon>
        <taxon>Bacillati</taxon>
        <taxon>Actinomycetota</taxon>
        <taxon>Actinomycetes</taxon>
        <taxon>Micrococcales</taxon>
        <taxon>Microbacteriaceae</taxon>
        <taxon>Microbacterium</taxon>
    </lineage>
</organism>
<dbReference type="Proteomes" id="UP001291912">
    <property type="component" value="Unassembled WGS sequence"/>
</dbReference>
<dbReference type="InterPro" id="IPR025962">
    <property type="entry name" value="SdpI/YhfL"/>
</dbReference>
<evidence type="ECO:0000313" key="3">
    <source>
        <dbReference type="Proteomes" id="UP001291912"/>
    </source>
</evidence>
<accession>A0ABU5N5Y5</accession>
<keyword evidence="1" id="KW-0812">Transmembrane</keyword>
<evidence type="ECO:0000256" key="1">
    <source>
        <dbReference type="SAM" id="Phobius"/>
    </source>
</evidence>
<keyword evidence="1" id="KW-0472">Membrane</keyword>
<protein>
    <submittedName>
        <fullName evidence="2">SdpI family protein</fullName>
    </submittedName>
</protein>
<keyword evidence="1" id="KW-1133">Transmembrane helix</keyword>
<gene>
    <name evidence="2" type="ORF">R2Q92_05685</name>
</gene>
<sequence>MLLITGIVLVPAGLVMLWVAWASRRDRLRPNSAVGVRTRLTMECDLAWFAAQRAAASATAIGGVGALLGGIGAIVMAVVESNRPGFSFPFAMATWTLLALGAAGWSLAWTLTGVGRGSRAAEAVCTEQSGCS</sequence>
<dbReference type="Pfam" id="PF13630">
    <property type="entry name" value="SdpI"/>
    <property type="match status" value="1"/>
</dbReference>
<proteinExistence type="predicted"/>
<reference evidence="2 3" key="1">
    <citation type="submission" date="2023-10" db="EMBL/GenBank/DDBJ databases">
        <title>Microbacterium xanthum sp. nov., isolated from seaweed.</title>
        <authorList>
            <person name="Lee S.D."/>
        </authorList>
    </citation>
    <scope>NUCLEOTIDE SEQUENCE [LARGE SCALE GENOMIC DNA]</scope>
    <source>
        <strain evidence="2 3">KCTC 19124</strain>
    </source>
</reference>
<name>A0ABU5N5Y5_9MICO</name>
<feature type="transmembrane region" description="Helical" evidence="1">
    <location>
        <begin position="46"/>
        <end position="79"/>
    </location>
</feature>